<dbReference type="InterPro" id="IPR000704">
    <property type="entry name" value="Casein_kinase_II_reg-sub"/>
</dbReference>
<evidence type="ECO:0000313" key="3">
    <source>
        <dbReference type="EMBL" id="GMN41090.1"/>
    </source>
</evidence>
<dbReference type="Proteomes" id="UP001187192">
    <property type="component" value="Unassembled WGS sequence"/>
</dbReference>
<accession>A0AA87ZWT9</accession>
<evidence type="ECO:0000313" key="4">
    <source>
        <dbReference type="Proteomes" id="UP001187192"/>
    </source>
</evidence>
<dbReference type="GO" id="GO:0005737">
    <property type="term" value="C:cytoplasm"/>
    <property type="evidence" value="ECO:0007669"/>
    <property type="project" value="TreeGrafter"/>
</dbReference>
<proteinExistence type="inferred from homology"/>
<protein>
    <recommendedName>
        <fullName evidence="2">Casein kinase II subunit beta</fullName>
        <shortName evidence="2">CK II beta</shortName>
    </recommendedName>
</protein>
<evidence type="ECO:0000256" key="2">
    <source>
        <dbReference type="RuleBase" id="RU361268"/>
    </source>
</evidence>
<dbReference type="PANTHER" id="PTHR11740">
    <property type="entry name" value="CASEIN KINASE II SUBUNIT BETA"/>
    <property type="match status" value="1"/>
</dbReference>
<comment type="caution">
    <text evidence="3">The sequence shown here is derived from an EMBL/GenBank/DDBJ whole genome shotgun (WGS) entry which is preliminary data.</text>
</comment>
<sequence length="230" mass="26595">MMVFVLDPLIAEESETSTKILEVSDGDGDEDDDEDVSWVSWFCNQKGNEFFCQVNYGYLLDDSNLSGLNNQVPCYDYALDLILDVESSHDEFTEEQNDLVEWAAEMLYGLIHARYILTGQGMSAMVEKYRNYDFGTCPRFHCNNQRCLPVGESDTPRSRTVKIYCPKCQDLYAPESKHQEKFHLTLTLDIDGAYFGTTFPHLFFMNYEHLRPEKANESYVPRIFGFKISK</sequence>
<keyword evidence="4" id="KW-1185">Reference proteome</keyword>
<dbReference type="FunFam" id="2.20.25.20:FF:000001">
    <property type="entry name" value="Casein kinase II subunit beta"/>
    <property type="match status" value="1"/>
</dbReference>
<dbReference type="Gene3D" id="1.10.1820.10">
    <property type="entry name" value="protein kinase ck2 holoenzyme, chain C, domain 1"/>
    <property type="match status" value="1"/>
</dbReference>
<dbReference type="Gene3D" id="2.20.25.20">
    <property type="match status" value="1"/>
</dbReference>
<dbReference type="PANTHER" id="PTHR11740:SF26">
    <property type="entry name" value="CASEIN KINASE II SUBUNIT BETA"/>
    <property type="match status" value="1"/>
</dbReference>
<dbReference type="Pfam" id="PF01214">
    <property type="entry name" value="CK_II_beta"/>
    <property type="match status" value="1"/>
</dbReference>
<dbReference type="InterPro" id="IPR016149">
    <property type="entry name" value="Casein_kin_II_reg-sub_N"/>
</dbReference>
<dbReference type="PRINTS" id="PR00472">
    <property type="entry name" value="CASNKINASEII"/>
</dbReference>
<dbReference type="InterPro" id="IPR035991">
    <property type="entry name" value="Casein_kinase_II_beta-like"/>
</dbReference>
<evidence type="ECO:0000256" key="1">
    <source>
        <dbReference type="ARBA" id="ARBA00006941"/>
    </source>
</evidence>
<reference evidence="3" key="1">
    <citation type="submission" date="2023-07" db="EMBL/GenBank/DDBJ databases">
        <title>draft genome sequence of fig (Ficus carica).</title>
        <authorList>
            <person name="Takahashi T."/>
            <person name="Nishimura K."/>
        </authorList>
    </citation>
    <scope>NUCLEOTIDE SEQUENCE</scope>
</reference>
<dbReference type="SMART" id="SM01085">
    <property type="entry name" value="CK_II_beta"/>
    <property type="match status" value="1"/>
</dbReference>
<name>A0AA87ZWT9_FICCA</name>
<comment type="similarity">
    <text evidence="1 2">Belongs to the casein kinase 2 subunit beta family.</text>
</comment>
<dbReference type="AlphaFoldDB" id="A0AA87ZWT9"/>
<dbReference type="GO" id="GO:0019887">
    <property type="term" value="F:protein kinase regulator activity"/>
    <property type="evidence" value="ECO:0007669"/>
    <property type="project" value="InterPro"/>
</dbReference>
<dbReference type="SUPFAM" id="SSF57798">
    <property type="entry name" value="Casein kinase II beta subunit"/>
    <property type="match status" value="1"/>
</dbReference>
<gene>
    <name evidence="3" type="ORF">TIFTF001_010326</name>
</gene>
<dbReference type="GO" id="GO:0005956">
    <property type="term" value="C:protein kinase CK2 complex"/>
    <property type="evidence" value="ECO:0007669"/>
    <property type="project" value="UniProtKB-UniRule"/>
</dbReference>
<dbReference type="EMBL" id="BTGU01000012">
    <property type="protein sequence ID" value="GMN41090.1"/>
    <property type="molecule type" value="Genomic_DNA"/>
</dbReference>
<dbReference type="FunFam" id="1.10.1820.10:FF:000005">
    <property type="entry name" value="Casein kinase II subunit beta"/>
    <property type="match status" value="1"/>
</dbReference>
<comment type="function">
    <text evidence="2">Plays a complex role in regulating the basal catalytic activity of the alpha subunit.</text>
</comment>
<comment type="subunit">
    <text evidence="2">Tetramer of two alpha and two beta subunits.</text>
</comment>
<organism evidence="3 4">
    <name type="scientific">Ficus carica</name>
    <name type="common">Common fig</name>
    <dbReference type="NCBI Taxonomy" id="3494"/>
    <lineage>
        <taxon>Eukaryota</taxon>
        <taxon>Viridiplantae</taxon>
        <taxon>Streptophyta</taxon>
        <taxon>Embryophyta</taxon>
        <taxon>Tracheophyta</taxon>
        <taxon>Spermatophyta</taxon>
        <taxon>Magnoliopsida</taxon>
        <taxon>eudicotyledons</taxon>
        <taxon>Gunneridae</taxon>
        <taxon>Pentapetalae</taxon>
        <taxon>rosids</taxon>
        <taxon>fabids</taxon>
        <taxon>Rosales</taxon>
        <taxon>Moraceae</taxon>
        <taxon>Ficeae</taxon>
        <taxon>Ficus</taxon>
    </lineage>
</organism>